<evidence type="ECO:0000313" key="2">
    <source>
        <dbReference type="Proteomes" id="UP001159363"/>
    </source>
</evidence>
<gene>
    <name evidence="1" type="ORF">PR048_022044</name>
</gene>
<dbReference type="EMBL" id="JARBHB010000008">
    <property type="protein sequence ID" value="KAJ8877589.1"/>
    <property type="molecule type" value="Genomic_DNA"/>
</dbReference>
<organism evidence="1 2">
    <name type="scientific">Dryococelus australis</name>
    <dbReference type="NCBI Taxonomy" id="614101"/>
    <lineage>
        <taxon>Eukaryota</taxon>
        <taxon>Metazoa</taxon>
        <taxon>Ecdysozoa</taxon>
        <taxon>Arthropoda</taxon>
        <taxon>Hexapoda</taxon>
        <taxon>Insecta</taxon>
        <taxon>Pterygota</taxon>
        <taxon>Neoptera</taxon>
        <taxon>Polyneoptera</taxon>
        <taxon>Phasmatodea</taxon>
        <taxon>Verophasmatodea</taxon>
        <taxon>Anareolatae</taxon>
        <taxon>Phasmatidae</taxon>
        <taxon>Eurycanthinae</taxon>
        <taxon>Dryococelus</taxon>
    </lineage>
</organism>
<reference evidence="1 2" key="1">
    <citation type="submission" date="2023-02" db="EMBL/GenBank/DDBJ databases">
        <title>LHISI_Scaffold_Assembly.</title>
        <authorList>
            <person name="Stuart O.P."/>
            <person name="Cleave R."/>
            <person name="Magrath M.J.L."/>
            <person name="Mikheyev A.S."/>
        </authorList>
    </citation>
    <scope>NUCLEOTIDE SEQUENCE [LARGE SCALE GENOMIC DNA]</scope>
    <source>
        <strain evidence="1">Daus_M_001</strain>
        <tissue evidence="1">Leg muscle</tissue>
    </source>
</reference>
<dbReference type="Proteomes" id="UP001159363">
    <property type="component" value="Chromosome 7"/>
</dbReference>
<sequence>MRVIEVSMARHRNEGAGEMGDPRENPLTNGIVRDDSHMRKSGVARPGIGFGSPWNEEVVCQDLHLETTHAFTRSDFTMSGKPKSGCPYRDCNSGPLQCQSSISPLRHLARYTKHGKFPKILEVHKQNNGAFGDAVARLLAFHRGEMSSIPGGITGTFACKKRGGHCRWSAGFLGRFPFSVPLRSVPAPSSPYFTLPSPRPLHSTLKLNVGLFFFTNVTQDIRNILNVQLFKTPSRVKRGRNGAASECKAGGKREICEKTRQPATSPGTIPTNENPGATRGLNPICLGGKLAL</sequence>
<accession>A0ABQ9GZV6</accession>
<protein>
    <submittedName>
        <fullName evidence="1">Uncharacterized protein</fullName>
    </submittedName>
</protein>
<proteinExistence type="predicted"/>
<keyword evidence="2" id="KW-1185">Reference proteome</keyword>
<name>A0ABQ9GZV6_9NEOP</name>
<comment type="caution">
    <text evidence="1">The sequence shown here is derived from an EMBL/GenBank/DDBJ whole genome shotgun (WGS) entry which is preliminary data.</text>
</comment>
<evidence type="ECO:0000313" key="1">
    <source>
        <dbReference type="EMBL" id="KAJ8877589.1"/>
    </source>
</evidence>